<organism evidence="7 8">
    <name type="scientific">Intoshia linei</name>
    <dbReference type="NCBI Taxonomy" id="1819745"/>
    <lineage>
        <taxon>Eukaryota</taxon>
        <taxon>Metazoa</taxon>
        <taxon>Spiralia</taxon>
        <taxon>Lophotrochozoa</taxon>
        <taxon>Mesozoa</taxon>
        <taxon>Orthonectida</taxon>
        <taxon>Rhopaluridae</taxon>
        <taxon>Intoshia</taxon>
    </lineage>
</organism>
<dbReference type="AlphaFoldDB" id="A0A177BCK1"/>
<reference evidence="7 8" key="1">
    <citation type="submission" date="2016-04" db="EMBL/GenBank/DDBJ databases">
        <title>The genome of Intoshia linei affirms orthonectids as highly simplified spiralians.</title>
        <authorList>
            <person name="Mikhailov K.V."/>
            <person name="Slusarev G.S."/>
            <person name="Nikitin M.A."/>
            <person name="Logacheva M.D."/>
            <person name="Penin A."/>
            <person name="Aleoshin V."/>
            <person name="Panchin Y.V."/>
        </authorList>
    </citation>
    <scope>NUCLEOTIDE SEQUENCE [LARGE SCALE GENOMIC DNA]</scope>
    <source>
        <strain evidence="7">Intl2013</strain>
        <tissue evidence="7">Whole animal</tissue>
    </source>
</reference>
<evidence type="ECO:0000256" key="4">
    <source>
        <dbReference type="ARBA" id="ARBA00023212"/>
    </source>
</evidence>
<dbReference type="PANTHER" id="PTHR20899">
    <property type="entry name" value="PIERCE HOMOLOG"/>
    <property type="match status" value="1"/>
</dbReference>
<evidence type="ECO:0000313" key="8">
    <source>
        <dbReference type="Proteomes" id="UP000078046"/>
    </source>
</evidence>
<name>A0A177BCK1_9BILA</name>
<comment type="similarity">
    <text evidence="6">Belongs to the PIERCE1 family.</text>
</comment>
<protein>
    <submittedName>
        <fullName evidence="7">Uncharacterized protein</fullName>
    </submittedName>
</protein>
<dbReference type="Pfam" id="PF14892">
    <property type="entry name" value="PIRC1_2"/>
    <property type="match status" value="1"/>
</dbReference>
<evidence type="ECO:0000256" key="1">
    <source>
        <dbReference type="ARBA" id="ARBA00004138"/>
    </source>
</evidence>
<keyword evidence="4" id="KW-0206">Cytoskeleton</keyword>
<dbReference type="Proteomes" id="UP000078046">
    <property type="component" value="Unassembled WGS sequence"/>
</dbReference>
<keyword evidence="8" id="KW-1185">Reference proteome</keyword>
<dbReference type="InterPro" id="IPR026507">
    <property type="entry name" value="PIRC1/2"/>
</dbReference>
<proteinExistence type="inferred from homology"/>
<evidence type="ECO:0000256" key="2">
    <source>
        <dbReference type="ARBA" id="ARBA00004245"/>
    </source>
</evidence>
<sequence length="118" mass="13784">MKERIIFEKNGVKDNFQKKSDVYEVKDIPERFDNPRVNVIFNCSIDYFPKTDINGWFKGYGKEKQQHPMYITSSSIYGRDGPSIHTFPSVFYAKSQKFTNDLGKSGMYRNCSLNCNKD</sequence>
<dbReference type="PANTHER" id="PTHR20899:SF1">
    <property type="entry name" value="PIERCER OF MICROTUBULE WALL 1 PROTEIN"/>
    <property type="match status" value="1"/>
</dbReference>
<evidence type="ECO:0000256" key="6">
    <source>
        <dbReference type="ARBA" id="ARBA00038014"/>
    </source>
</evidence>
<comment type="caution">
    <text evidence="7">The sequence shown here is derived from an EMBL/GenBank/DDBJ whole genome shotgun (WGS) entry which is preliminary data.</text>
</comment>
<dbReference type="EMBL" id="LWCA01000053">
    <property type="protein sequence ID" value="OAF71413.1"/>
    <property type="molecule type" value="Genomic_DNA"/>
</dbReference>
<dbReference type="OrthoDB" id="546383at2759"/>
<evidence type="ECO:0000256" key="5">
    <source>
        <dbReference type="ARBA" id="ARBA00023273"/>
    </source>
</evidence>
<comment type="subcellular location">
    <subcellularLocation>
        <location evidence="1">Cell projection</location>
        <location evidence="1">Cilium</location>
    </subcellularLocation>
    <subcellularLocation>
        <location evidence="2">Cytoplasm</location>
        <location evidence="2">Cytoskeleton</location>
    </subcellularLocation>
</comment>
<dbReference type="GO" id="GO:0035082">
    <property type="term" value="P:axoneme assembly"/>
    <property type="evidence" value="ECO:0007669"/>
    <property type="project" value="InterPro"/>
</dbReference>
<accession>A0A177BCK1</accession>
<evidence type="ECO:0000256" key="3">
    <source>
        <dbReference type="ARBA" id="ARBA00022490"/>
    </source>
</evidence>
<keyword evidence="3" id="KW-0963">Cytoplasm</keyword>
<dbReference type="GO" id="GO:0005879">
    <property type="term" value="C:axonemal microtubule"/>
    <property type="evidence" value="ECO:0007669"/>
    <property type="project" value="InterPro"/>
</dbReference>
<keyword evidence="5" id="KW-0966">Cell projection</keyword>
<evidence type="ECO:0000313" key="7">
    <source>
        <dbReference type="EMBL" id="OAF71413.1"/>
    </source>
</evidence>
<gene>
    <name evidence="7" type="ORF">A3Q56_00814</name>
</gene>